<keyword evidence="2" id="KW-0238">DNA-binding</keyword>
<evidence type="ECO:0000256" key="1">
    <source>
        <dbReference type="ARBA" id="ARBA00023015"/>
    </source>
</evidence>
<dbReference type="PRINTS" id="PR00032">
    <property type="entry name" value="HTHARAC"/>
</dbReference>
<keyword evidence="1" id="KW-0805">Transcription regulation</keyword>
<reference evidence="5 6" key="1">
    <citation type="submission" date="2020-08" db="EMBL/GenBank/DDBJ databases">
        <title>Genome public.</title>
        <authorList>
            <person name="Liu C."/>
            <person name="Sun Q."/>
        </authorList>
    </citation>
    <scope>NUCLEOTIDE SEQUENCE [LARGE SCALE GENOMIC DNA]</scope>
    <source>
        <strain evidence="5 6">NSJ-13</strain>
    </source>
</reference>
<dbReference type="SMART" id="SM00342">
    <property type="entry name" value="HTH_ARAC"/>
    <property type="match status" value="1"/>
</dbReference>
<dbReference type="Pfam" id="PF12833">
    <property type="entry name" value="HTH_18"/>
    <property type="match status" value="1"/>
</dbReference>
<dbReference type="RefSeq" id="WP_186864934.1">
    <property type="nucleotide sequence ID" value="NZ_JACOPE010000001.1"/>
</dbReference>
<dbReference type="Pfam" id="PF02311">
    <property type="entry name" value="AraC_binding"/>
    <property type="match status" value="1"/>
</dbReference>
<evidence type="ECO:0000313" key="6">
    <source>
        <dbReference type="Proteomes" id="UP000631576"/>
    </source>
</evidence>
<dbReference type="InterPro" id="IPR009057">
    <property type="entry name" value="Homeodomain-like_sf"/>
</dbReference>
<dbReference type="Proteomes" id="UP000631576">
    <property type="component" value="Unassembled WGS sequence"/>
</dbReference>
<dbReference type="PANTHER" id="PTHR43280">
    <property type="entry name" value="ARAC-FAMILY TRANSCRIPTIONAL REGULATOR"/>
    <property type="match status" value="1"/>
</dbReference>
<dbReference type="Gene3D" id="1.10.10.60">
    <property type="entry name" value="Homeodomain-like"/>
    <property type="match status" value="2"/>
</dbReference>
<dbReference type="CDD" id="cd06986">
    <property type="entry name" value="cupin_MmsR-like_N"/>
    <property type="match status" value="1"/>
</dbReference>
<dbReference type="PROSITE" id="PS01124">
    <property type="entry name" value="HTH_ARAC_FAMILY_2"/>
    <property type="match status" value="1"/>
</dbReference>
<organism evidence="5 6">
    <name type="scientific">Ruminococcus hominis</name>
    <dbReference type="NCBI Taxonomy" id="2763065"/>
    <lineage>
        <taxon>Bacteria</taxon>
        <taxon>Bacillati</taxon>
        <taxon>Bacillota</taxon>
        <taxon>Clostridia</taxon>
        <taxon>Eubacteriales</taxon>
        <taxon>Oscillospiraceae</taxon>
        <taxon>Ruminococcus</taxon>
    </lineage>
</organism>
<dbReference type="PROSITE" id="PS00041">
    <property type="entry name" value="HTH_ARAC_FAMILY_1"/>
    <property type="match status" value="1"/>
</dbReference>
<keyword evidence="6" id="KW-1185">Reference proteome</keyword>
<dbReference type="InterPro" id="IPR020449">
    <property type="entry name" value="Tscrpt_reg_AraC-type_HTH"/>
</dbReference>
<dbReference type="InterPro" id="IPR018060">
    <property type="entry name" value="HTH_AraC"/>
</dbReference>
<dbReference type="SUPFAM" id="SSF46689">
    <property type="entry name" value="Homeodomain-like"/>
    <property type="match status" value="2"/>
</dbReference>
<accession>A0ABR7G7F1</accession>
<dbReference type="EMBL" id="JACOPE010000001">
    <property type="protein sequence ID" value="MBC5683366.1"/>
    <property type="molecule type" value="Genomic_DNA"/>
</dbReference>
<dbReference type="InterPro" id="IPR003313">
    <property type="entry name" value="AraC-bd"/>
</dbReference>
<evidence type="ECO:0000313" key="5">
    <source>
        <dbReference type="EMBL" id="MBC5683366.1"/>
    </source>
</evidence>
<comment type="caution">
    <text evidence="5">The sequence shown here is derived from an EMBL/GenBank/DDBJ whole genome shotgun (WGS) entry which is preliminary data.</text>
</comment>
<name>A0ABR7G7F1_9FIRM</name>
<evidence type="ECO:0000256" key="3">
    <source>
        <dbReference type="ARBA" id="ARBA00023163"/>
    </source>
</evidence>
<evidence type="ECO:0000256" key="2">
    <source>
        <dbReference type="ARBA" id="ARBA00023125"/>
    </source>
</evidence>
<evidence type="ECO:0000259" key="4">
    <source>
        <dbReference type="PROSITE" id="PS01124"/>
    </source>
</evidence>
<dbReference type="InterPro" id="IPR018062">
    <property type="entry name" value="HTH_AraC-typ_CS"/>
</dbReference>
<protein>
    <submittedName>
        <fullName evidence="5">AraC family transcriptional regulator</fullName>
    </submittedName>
</protein>
<proteinExistence type="predicted"/>
<dbReference type="InterPro" id="IPR037923">
    <property type="entry name" value="HTH-like"/>
</dbReference>
<keyword evidence="3" id="KW-0804">Transcription</keyword>
<gene>
    <name evidence="5" type="ORF">H8S40_07265</name>
</gene>
<feature type="domain" description="HTH araC/xylS-type" evidence="4">
    <location>
        <begin position="177"/>
        <end position="275"/>
    </location>
</feature>
<dbReference type="SUPFAM" id="SSF51215">
    <property type="entry name" value="Regulatory protein AraC"/>
    <property type="match status" value="1"/>
</dbReference>
<dbReference type="Gene3D" id="2.60.120.280">
    <property type="entry name" value="Regulatory protein AraC"/>
    <property type="match status" value="1"/>
</dbReference>
<dbReference type="PANTHER" id="PTHR43280:SF28">
    <property type="entry name" value="HTH-TYPE TRANSCRIPTIONAL ACTIVATOR RHAS"/>
    <property type="match status" value="1"/>
</dbReference>
<sequence>MLNTYKYSFKAREKLLGSLSVYNVGHQLCEPEYQWGPGVRNHYCIHHIISGTGWYEVNGTVIQLSAGDTFILYPDTEVRYYADSQNPWEYAWVGFMGEDADTIIRATDFRRKHPWIKKGTLPNNLIQEQLGIIYDVKGSDYESAVAMTGALYTLLSTFMHYAQHEEDVQNSQMVYVEQAKDYISTNYSYPVTVEDVASYVGISRSYLFRSFQAIQNQSPKEYLIEYRLKRARHLLRETSLSIASIAYSVGFENNLYFSKAFKSKMKMTPSEYRKNQI</sequence>